<dbReference type="PANTHER" id="PTHR20857:SF15">
    <property type="entry name" value="THIAMINE-PHOSPHATE SYNTHASE"/>
    <property type="match status" value="1"/>
</dbReference>
<proteinExistence type="inferred from homology"/>
<evidence type="ECO:0000256" key="10">
    <source>
        <dbReference type="RuleBase" id="RU003826"/>
    </source>
</evidence>
<dbReference type="Gene3D" id="3.20.20.70">
    <property type="entry name" value="Aldolase class I"/>
    <property type="match status" value="1"/>
</dbReference>
<evidence type="ECO:0000256" key="2">
    <source>
        <dbReference type="ARBA" id="ARBA00022679"/>
    </source>
</evidence>
<comment type="pathway">
    <text evidence="1 9 11">Cofactor biosynthesis; thiamine diphosphate biosynthesis; thiamine phosphate from 4-amino-2-methyl-5-diphosphomethylpyrimidine and 4-methyl-5-(2-phosphoethyl)-thiazole: step 1/1.</text>
</comment>
<dbReference type="PANTHER" id="PTHR20857">
    <property type="entry name" value="THIAMINE-PHOSPHATE PYROPHOSPHORYLASE"/>
    <property type="match status" value="1"/>
</dbReference>
<dbReference type="CDD" id="cd00564">
    <property type="entry name" value="TMP_TenI"/>
    <property type="match status" value="1"/>
</dbReference>
<evidence type="ECO:0000256" key="1">
    <source>
        <dbReference type="ARBA" id="ARBA00005165"/>
    </source>
</evidence>
<evidence type="ECO:0000256" key="11">
    <source>
        <dbReference type="RuleBase" id="RU004253"/>
    </source>
</evidence>
<keyword evidence="3 9" id="KW-0479">Metal-binding</keyword>
<dbReference type="GO" id="GO:0009228">
    <property type="term" value="P:thiamine biosynthetic process"/>
    <property type="evidence" value="ECO:0007669"/>
    <property type="project" value="UniProtKB-KW"/>
</dbReference>
<feature type="binding site" evidence="9">
    <location>
        <position position="74"/>
    </location>
    <ligand>
        <name>4-amino-2-methyl-5-(diphosphooxymethyl)pyrimidine</name>
        <dbReference type="ChEBI" id="CHEBI:57841"/>
    </ligand>
</feature>
<evidence type="ECO:0000256" key="3">
    <source>
        <dbReference type="ARBA" id="ARBA00022723"/>
    </source>
</evidence>
<comment type="catalytic activity">
    <reaction evidence="7 9 10">
        <text>2-(2-carboxy-4-methylthiazol-5-yl)ethyl phosphate + 4-amino-2-methyl-5-(diphosphooxymethyl)pyrimidine + 2 H(+) = thiamine phosphate + CO2 + diphosphate</text>
        <dbReference type="Rhea" id="RHEA:47848"/>
        <dbReference type="ChEBI" id="CHEBI:15378"/>
        <dbReference type="ChEBI" id="CHEBI:16526"/>
        <dbReference type="ChEBI" id="CHEBI:33019"/>
        <dbReference type="ChEBI" id="CHEBI:37575"/>
        <dbReference type="ChEBI" id="CHEBI:57841"/>
        <dbReference type="ChEBI" id="CHEBI:62890"/>
        <dbReference type="EC" id="2.5.1.3"/>
    </reaction>
</comment>
<dbReference type="InterPro" id="IPR013785">
    <property type="entry name" value="Aldolase_TIM"/>
</dbReference>
<evidence type="ECO:0000256" key="9">
    <source>
        <dbReference type="HAMAP-Rule" id="MF_00097"/>
    </source>
</evidence>
<dbReference type="AlphaFoldDB" id="A0A7D3Y912"/>
<evidence type="ECO:0000256" key="7">
    <source>
        <dbReference type="ARBA" id="ARBA00047851"/>
    </source>
</evidence>
<feature type="binding site" evidence="9">
    <location>
        <position position="75"/>
    </location>
    <ligand>
        <name>Mg(2+)</name>
        <dbReference type="ChEBI" id="CHEBI:18420"/>
    </ligand>
</feature>
<comment type="catalytic activity">
    <reaction evidence="6 9 10">
        <text>4-methyl-5-(2-phosphooxyethyl)-thiazole + 4-amino-2-methyl-5-(diphosphooxymethyl)pyrimidine + H(+) = thiamine phosphate + diphosphate</text>
        <dbReference type="Rhea" id="RHEA:22328"/>
        <dbReference type="ChEBI" id="CHEBI:15378"/>
        <dbReference type="ChEBI" id="CHEBI:33019"/>
        <dbReference type="ChEBI" id="CHEBI:37575"/>
        <dbReference type="ChEBI" id="CHEBI:57841"/>
        <dbReference type="ChEBI" id="CHEBI:58296"/>
        <dbReference type="EC" id="2.5.1.3"/>
    </reaction>
</comment>
<protein>
    <recommendedName>
        <fullName evidence="9">Thiamine-phosphate synthase</fullName>
        <shortName evidence="9">TP synthase</shortName>
        <shortName evidence="9">TPS</shortName>
        <ecNumber evidence="9">2.5.1.3</ecNumber>
    </recommendedName>
    <alternativeName>
        <fullName evidence="9">Thiamine-phosphate pyrophosphorylase</fullName>
        <shortName evidence="9">TMP pyrophosphorylase</shortName>
        <shortName evidence="9">TMP-PPase</shortName>
    </alternativeName>
</protein>
<dbReference type="RefSeq" id="WP_173221272.1">
    <property type="nucleotide sequence ID" value="NZ_CP048104.1"/>
</dbReference>
<feature type="binding site" evidence="9">
    <location>
        <position position="142"/>
    </location>
    <ligand>
        <name>4-amino-2-methyl-5-(diphosphooxymethyl)pyrimidine</name>
        <dbReference type="ChEBI" id="CHEBI:57841"/>
    </ligand>
</feature>
<organism evidence="13 14">
    <name type="scientific">Kroppenstedtia pulmonis</name>
    <dbReference type="NCBI Taxonomy" id="1380685"/>
    <lineage>
        <taxon>Bacteria</taxon>
        <taxon>Bacillati</taxon>
        <taxon>Bacillota</taxon>
        <taxon>Bacilli</taxon>
        <taxon>Bacillales</taxon>
        <taxon>Thermoactinomycetaceae</taxon>
        <taxon>Kroppenstedtia</taxon>
    </lineage>
</organism>
<dbReference type="HAMAP" id="MF_00097">
    <property type="entry name" value="TMP_synthase"/>
    <property type="match status" value="1"/>
</dbReference>
<dbReference type="GO" id="GO:0000287">
    <property type="term" value="F:magnesium ion binding"/>
    <property type="evidence" value="ECO:0007669"/>
    <property type="project" value="UniProtKB-UniRule"/>
</dbReference>
<evidence type="ECO:0000313" key="13">
    <source>
        <dbReference type="EMBL" id="QKG84001.1"/>
    </source>
</evidence>
<dbReference type="InterPro" id="IPR036206">
    <property type="entry name" value="ThiamineP_synth_sf"/>
</dbReference>
<dbReference type="GO" id="GO:0004789">
    <property type="term" value="F:thiamine-phosphate diphosphorylase activity"/>
    <property type="evidence" value="ECO:0007669"/>
    <property type="project" value="UniProtKB-UniRule"/>
</dbReference>
<dbReference type="UniPathway" id="UPA00060">
    <property type="reaction ID" value="UER00141"/>
</dbReference>
<evidence type="ECO:0000259" key="12">
    <source>
        <dbReference type="Pfam" id="PF02581"/>
    </source>
</evidence>
<comment type="catalytic activity">
    <reaction evidence="8 9 10">
        <text>2-[(2R,5Z)-2-carboxy-4-methylthiazol-5(2H)-ylidene]ethyl phosphate + 4-amino-2-methyl-5-(diphosphooxymethyl)pyrimidine + 2 H(+) = thiamine phosphate + CO2 + diphosphate</text>
        <dbReference type="Rhea" id="RHEA:47844"/>
        <dbReference type="ChEBI" id="CHEBI:15378"/>
        <dbReference type="ChEBI" id="CHEBI:16526"/>
        <dbReference type="ChEBI" id="CHEBI:33019"/>
        <dbReference type="ChEBI" id="CHEBI:37575"/>
        <dbReference type="ChEBI" id="CHEBI:57841"/>
        <dbReference type="ChEBI" id="CHEBI:62899"/>
        <dbReference type="EC" id="2.5.1.3"/>
    </reaction>
</comment>
<dbReference type="InterPro" id="IPR034291">
    <property type="entry name" value="TMP_synthase"/>
</dbReference>
<evidence type="ECO:0000256" key="6">
    <source>
        <dbReference type="ARBA" id="ARBA00047334"/>
    </source>
</evidence>
<dbReference type="FunFam" id="3.20.20.70:FF:000096">
    <property type="entry name" value="Thiamine-phosphate synthase"/>
    <property type="match status" value="1"/>
</dbReference>
<dbReference type="GO" id="GO:0009229">
    <property type="term" value="P:thiamine diphosphate biosynthetic process"/>
    <property type="evidence" value="ECO:0007669"/>
    <property type="project" value="UniProtKB-UniRule"/>
</dbReference>
<name>A0A7D3Y912_9BACL</name>
<keyword evidence="5 9" id="KW-0784">Thiamine biosynthesis</keyword>
<dbReference type="EMBL" id="CP048104">
    <property type="protein sequence ID" value="QKG84001.1"/>
    <property type="molecule type" value="Genomic_DNA"/>
</dbReference>
<feature type="binding site" evidence="9">
    <location>
        <begin position="40"/>
        <end position="44"/>
    </location>
    <ligand>
        <name>4-amino-2-methyl-5-(diphosphooxymethyl)pyrimidine</name>
        <dbReference type="ChEBI" id="CHEBI:57841"/>
    </ligand>
</feature>
<comment type="similarity">
    <text evidence="9 10">Belongs to the thiamine-phosphate synthase family.</text>
</comment>
<evidence type="ECO:0000256" key="5">
    <source>
        <dbReference type="ARBA" id="ARBA00022977"/>
    </source>
</evidence>
<gene>
    <name evidence="9" type="primary">thiE</name>
    <name evidence="13" type="ORF">GXN76_05630</name>
</gene>
<comment type="function">
    <text evidence="9">Condenses 4-methyl-5-(beta-hydroxyethyl)thiazole monophosphate (THZ-P) and 2-methyl-4-amino-5-hydroxymethyl pyrimidine pyrophosphate (HMP-PP) to form thiamine monophosphate (TMP).</text>
</comment>
<feature type="binding site" evidence="9">
    <location>
        <position position="171"/>
    </location>
    <ligand>
        <name>2-[(2R,5Z)-2-carboxy-4-methylthiazol-5(2H)-ylidene]ethyl phosphate</name>
        <dbReference type="ChEBI" id="CHEBI:62899"/>
    </ligand>
</feature>
<feature type="domain" description="Thiamine phosphate synthase/TenI" evidence="12">
    <location>
        <begin position="10"/>
        <end position="194"/>
    </location>
</feature>
<reference evidence="13 14" key="1">
    <citation type="submission" date="2020-01" db="EMBL/GenBank/DDBJ databases">
        <authorList>
            <person name="Gulvik C.A."/>
            <person name="Batra D.G."/>
        </authorList>
    </citation>
    <scope>NUCLEOTIDE SEQUENCE [LARGE SCALE GENOMIC DNA]</scope>
    <source>
        <strain evidence="13 14">W9323</strain>
    </source>
</reference>
<dbReference type="SUPFAM" id="SSF51391">
    <property type="entry name" value="Thiamin phosphate synthase"/>
    <property type="match status" value="1"/>
</dbReference>
<feature type="binding site" evidence="9">
    <location>
        <begin position="139"/>
        <end position="141"/>
    </location>
    <ligand>
        <name>2-[(2R,5Z)-2-carboxy-4-methylthiazol-5(2H)-ylidene]ethyl phosphate</name>
        <dbReference type="ChEBI" id="CHEBI:62899"/>
    </ligand>
</feature>
<keyword evidence="14" id="KW-1185">Reference proteome</keyword>
<dbReference type="EC" id="2.5.1.3" evidence="9"/>
<dbReference type="Pfam" id="PF02581">
    <property type="entry name" value="TMP-TENI"/>
    <property type="match status" value="1"/>
</dbReference>
<comment type="cofactor">
    <cofactor evidence="9">
        <name>Mg(2+)</name>
        <dbReference type="ChEBI" id="CHEBI:18420"/>
    </cofactor>
    <text evidence="9">Binds 1 Mg(2+) ion per subunit.</text>
</comment>
<sequence length="223" mass="23912">MPFHPSLLRLYLVMGSQDCRERDPVWVLKEAIAGGITLFQFREKHSSLHLGEAYTLGKKLRQICREHDIPFIVNDRVDLGMALDSDGFHVGQEDLPAKTVRQLTGSYPILGVSCDAPEEIRSAQDAGAHYVGTGAMYATKSKSDAGEPVGPQAIENLVQQPGCPPIVGIGGIRSDRVDPVIQAGAEGVAVISAISAADDPRSAAGELREAVEKSLSCRRSPLV</sequence>
<dbReference type="KEGG" id="kpul:GXN76_05630"/>
<feature type="binding site" evidence="9">
    <location>
        <position position="113"/>
    </location>
    <ligand>
        <name>4-amino-2-methyl-5-(diphosphooxymethyl)pyrimidine</name>
        <dbReference type="ChEBI" id="CHEBI:57841"/>
    </ligand>
</feature>
<evidence type="ECO:0000313" key="14">
    <source>
        <dbReference type="Proteomes" id="UP000503088"/>
    </source>
</evidence>
<keyword evidence="4 9" id="KW-0460">Magnesium</keyword>
<dbReference type="NCBIfam" id="TIGR00693">
    <property type="entry name" value="thiE"/>
    <property type="match status" value="1"/>
</dbReference>
<evidence type="ECO:0000256" key="4">
    <source>
        <dbReference type="ARBA" id="ARBA00022842"/>
    </source>
</evidence>
<dbReference type="GO" id="GO:0005737">
    <property type="term" value="C:cytoplasm"/>
    <property type="evidence" value="ECO:0007669"/>
    <property type="project" value="TreeGrafter"/>
</dbReference>
<dbReference type="InterPro" id="IPR022998">
    <property type="entry name" value="ThiamineP_synth_TenI"/>
</dbReference>
<evidence type="ECO:0000256" key="8">
    <source>
        <dbReference type="ARBA" id="ARBA00047883"/>
    </source>
</evidence>
<feature type="binding site" evidence="9">
    <location>
        <position position="94"/>
    </location>
    <ligand>
        <name>Mg(2+)</name>
        <dbReference type="ChEBI" id="CHEBI:18420"/>
    </ligand>
</feature>
<keyword evidence="2 9" id="KW-0808">Transferase</keyword>
<dbReference type="Proteomes" id="UP000503088">
    <property type="component" value="Chromosome"/>
</dbReference>
<accession>A0A7D3Y912</accession>
<feature type="binding site" evidence="9">
    <location>
        <begin position="191"/>
        <end position="192"/>
    </location>
    <ligand>
        <name>2-[(2R,5Z)-2-carboxy-4-methylthiazol-5(2H)-ylidene]ethyl phosphate</name>
        <dbReference type="ChEBI" id="CHEBI:62899"/>
    </ligand>
</feature>